<reference evidence="4 5" key="1">
    <citation type="submission" date="2024-11" db="EMBL/GenBank/DDBJ databases">
        <authorList>
            <person name="Lucas J.A."/>
        </authorList>
    </citation>
    <scope>NUCLEOTIDE SEQUENCE [LARGE SCALE GENOMIC DNA]</scope>
    <source>
        <strain evidence="4 5">Z 7.15</strain>
    </source>
</reference>
<comment type="catalytic activity">
    <reaction evidence="3">
        <text>D-erythrose 4-phosphate + phosphoenolpyruvate + H2O = 7-phospho-2-dehydro-3-deoxy-D-arabino-heptonate + phosphate</text>
        <dbReference type="Rhea" id="RHEA:14717"/>
        <dbReference type="ChEBI" id="CHEBI:15377"/>
        <dbReference type="ChEBI" id="CHEBI:16897"/>
        <dbReference type="ChEBI" id="CHEBI:43474"/>
        <dbReference type="ChEBI" id="CHEBI:58394"/>
        <dbReference type="ChEBI" id="CHEBI:58702"/>
        <dbReference type="EC" id="2.5.1.54"/>
    </reaction>
</comment>
<dbReference type="InterPro" id="IPR013785">
    <property type="entry name" value="Aldolase_TIM"/>
</dbReference>
<comment type="similarity">
    <text evidence="1 3">Belongs to the class-II DAHP synthase family.</text>
</comment>
<name>A0ABW8QTE0_9PSED</name>
<evidence type="ECO:0000256" key="2">
    <source>
        <dbReference type="ARBA" id="ARBA00022679"/>
    </source>
</evidence>
<dbReference type="PANTHER" id="PTHR21337">
    <property type="entry name" value="PHOSPHO-2-DEHYDRO-3-DEOXYHEPTONATE ALDOLASE 1, 2"/>
    <property type="match status" value="1"/>
</dbReference>
<evidence type="ECO:0000313" key="4">
    <source>
        <dbReference type="EMBL" id="MFK9002855.1"/>
    </source>
</evidence>
<dbReference type="RefSeq" id="WP_406596347.1">
    <property type="nucleotide sequence ID" value="NZ_JBJHQF010000002.1"/>
</dbReference>
<dbReference type="PANTHER" id="PTHR21337:SF0">
    <property type="entry name" value="PHOSPHO-2-DEHYDRO-3-DEOXYHEPTONATE ALDOLASE"/>
    <property type="match status" value="1"/>
</dbReference>
<dbReference type="InterPro" id="IPR002480">
    <property type="entry name" value="DAHP_synth_2"/>
</dbReference>
<dbReference type="Pfam" id="PF01474">
    <property type="entry name" value="DAHP_synth_2"/>
    <property type="match status" value="1"/>
</dbReference>
<accession>A0ABW8QTE0</accession>
<protein>
    <recommendedName>
        <fullName evidence="3">Phospho-2-dehydro-3-deoxyheptonate aldolase</fullName>
        <ecNumber evidence="3">2.5.1.54</ecNumber>
    </recommendedName>
</protein>
<sequence>MLTTHKHFQANATGWTPDTWRSRTALHQPVYPCPTELQHTLQRLAQRPALVSAGKILQLKTLIAQAQDGQGFILQGGDCAESFDHCSRETTASQVKVLQQMTQVLMQRLQMPVICLARLAGQYAKPRSSDSETLGQETLPVYRGDIVNGSTFSPQERRADPQRLLQAYSCCASTLGFVRALYETGIDDLLKPAHWSTAWIDTHPEKAAFHRTIQGVQHTAQFMAALAGSDTDRFLHRETFVSHEALLLDYEHALTRQEPGFDGWFNLSTHFPWIGKRTADLEGAHVEYCRGIRNPLGVKVGAEVSPDALLALIERLNPHNEPGRLTLIHRMGADQLRKALPPLLNAVTRSGAKVLWLCDPMHGNTETLACGTKTRRFEQIMGEIEVAFSVHREHGTRLGGLHLELTGEHVTECLGGARNLQPEDLSRRYLSKVDPRLNYEQALELALRVAHLTH</sequence>
<gene>
    <name evidence="4" type="ORF">ACJEBJ_01825</name>
</gene>
<dbReference type="GO" id="GO:0003849">
    <property type="term" value="F:3-deoxy-7-phosphoheptulonate synthase activity"/>
    <property type="evidence" value="ECO:0007669"/>
    <property type="project" value="UniProtKB-EC"/>
</dbReference>
<keyword evidence="2 3" id="KW-0808">Transferase</keyword>
<comment type="caution">
    <text evidence="4">The sequence shown here is derived from an EMBL/GenBank/DDBJ whole genome shotgun (WGS) entry which is preliminary data.</text>
</comment>
<dbReference type="EC" id="2.5.1.54" evidence="3"/>
<dbReference type="SUPFAM" id="SSF51569">
    <property type="entry name" value="Aldolase"/>
    <property type="match status" value="1"/>
</dbReference>
<dbReference type="Gene3D" id="3.20.20.70">
    <property type="entry name" value="Aldolase class I"/>
    <property type="match status" value="1"/>
</dbReference>
<evidence type="ECO:0000256" key="1">
    <source>
        <dbReference type="ARBA" id="ARBA00008911"/>
    </source>
</evidence>
<dbReference type="EMBL" id="JBJHQF010000002">
    <property type="protein sequence ID" value="MFK9002855.1"/>
    <property type="molecule type" value="Genomic_DNA"/>
</dbReference>
<keyword evidence="5" id="KW-1185">Reference proteome</keyword>
<evidence type="ECO:0000313" key="5">
    <source>
        <dbReference type="Proteomes" id="UP001623008"/>
    </source>
</evidence>
<proteinExistence type="inferred from homology"/>
<organism evidence="4 5">
    <name type="scientific">Pseudomonas pergaminensis</name>
    <dbReference type="NCBI Taxonomy" id="2853159"/>
    <lineage>
        <taxon>Bacteria</taxon>
        <taxon>Pseudomonadati</taxon>
        <taxon>Pseudomonadota</taxon>
        <taxon>Gammaproteobacteria</taxon>
        <taxon>Pseudomonadales</taxon>
        <taxon>Pseudomonadaceae</taxon>
        <taxon>Pseudomonas</taxon>
    </lineage>
</organism>
<dbReference type="Proteomes" id="UP001623008">
    <property type="component" value="Unassembled WGS sequence"/>
</dbReference>
<evidence type="ECO:0000256" key="3">
    <source>
        <dbReference type="RuleBase" id="RU363071"/>
    </source>
</evidence>